<evidence type="ECO:0000256" key="3">
    <source>
        <dbReference type="ARBA" id="ARBA00022691"/>
    </source>
</evidence>
<gene>
    <name evidence="6" type="ORF">CCMP2556_LOCUS32842</name>
</gene>
<dbReference type="Proteomes" id="UP001642484">
    <property type="component" value="Unassembled WGS sequence"/>
</dbReference>
<dbReference type="PANTHER" id="PTHR21228">
    <property type="entry name" value="FAST LEU-RICH DOMAIN-CONTAINING"/>
    <property type="match status" value="1"/>
</dbReference>
<evidence type="ECO:0000256" key="4">
    <source>
        <dbReference type="ARBA" id="ARBA00023453"/>
    </source>
</evidence>
<dbReference type="PROSITE" id="PS51682">
    <property type="entry name" value="SAM_OMT_I"/>
    <property type="match status" value="1"/>
</dbReference>
<dbReference type="PANTHER" id="PTHR21228:SF40">
    <property type="entry name" value="LD45607P"/>
    <property type="match status" value="1"/>
</dbReference>
<dbReference type="Pfam" id="PF26188">
    <property type="entry name" value="RESC6"/>
    <property type="match status" value="1"/>
</dbReference>
<accession>A0ABP0NVH4</accession>
<evidence type="ECO:0000256" key="1">
    <source>
        <dbReference type="ARBA" id="ARBA00022603"/>
    </source>
</evidence>
<organism evidence="6 7">
    <name type="scientific">Durusdinium trenchii</name>
    <dbReference type="NCBI Taxonomy" id="1381693"/>
    <lineage>
        <taxon>Eukaryota</taxon>
        <taxon>Sar</taxon>
        <taxon>Alveolata</taxon>
        <taxon>Dinophyceae</taxon>
        <taxon>Suessiales</taxon>
        <taxon>Symbiodiniaceae</taxon>
        <taxon>Durusdinium</taxon>
    </lineage>
</organism>
<comment type="caution">
    <text evidence="6">The sequence shown here is derived from an EMBL/GenBank/DDBJ whole genome shotgun (WGS) entry which is preliminary data.</text>
</comment>
<comment type="similarity">
    <text evidence="4">Belongs to the class I-like SAM-binding methyltransferase superfamily. Cation-dependent O-methyltransferase family.</text>
</comment>
<dbReference type="Gene3D" id="3.40.50.150">
    <property type="entry name" value="Vaccinia Virus protein VP39"/>
    <property type="match status" value="1"/>
</dbReference>
<dbReference type="InterPro" id="IPR029063">
    <property type="entry name" value="SAM-dependent_MTases_sf"/>
</dbReference>
<reference evidence="6 7" key="1">
    <citation type="submission" date="2024-02" db="EMBL/GenBank/DDBJ databases">
        <authorList>
            <person name="Chen Y."/>
            <person name="Shah S."/>
            <person name="Dougan E. K."/>
            <person name="Thang M."/>
            <person name="Chan C."/>
        </authorList>
    </citation>
    <scope>NUCLEOTIDE SEQUENCE [LARGE SCALE GENOMIC DNA]</scope>
</reference>
<evidence type="ECO:0000313" key="6">
    <source>
        <dbReference type="EMBL" id="CAK9066829.1"/>
    </source>
</evidence>
<evidence type="ECO:0000259" key="5">
    <source>
        <dbReference type="Pfam" id="PF26188"/>
    </source>
</evidence>
<sequence>MTSFYSAKIWQEGKRGPPPIFASIGVRHPFQIQLDIALREQETLPSLFDLIGQEIEHFDAGNTVIAVAQIPKVSQDQSLEVFRENRAWQELQRRMHSSVARLEPRGLSMLAYALARMKGFEDPVLLTAVLDRSVTKMPDFGPTDAAKLLCKSRLQIRERSDLWVALSKEAARKICDSGRFIDISMTAWAFAKAGQAERILFGQLASAALQCNDLPPHTIANLCWAFAKSKNSNKDLFDMLAKRSIEAHRSFDRQSVSNLVWAFATLDVCHEELFAVFANYTIDSGLWRQFSPQMASNMLWAYGKVGIAHMRLFDTFAEYVALNIESFDNQNLANSAWAYATTQLPSQQVFDVLTKRACGRLSTFRLDELCGIMWAYVRAKPESVAFSHIFEESVQLLLPRVQSLDSQSVANVIWILATCQQLRQQAVPQARELVDSLMVALLDLRIRLDSEGAAQVVWSLWRMGRFHDAWILFVRTLSDGRHPEHGKTGYTKKHAVDGRQRYYQTLLMETEKRGDVQKQVFLWKQMAADFFSRNLRTACLNCAVMAYLNGGDQDGAREMLRQMVRTKLFNQVTGSLAARMGIRNLEAELEPAEILDITIRRRPNCQSRYEDFHYKEASVLETVVREARAGDVTSVHAAIENVGLKEVWLKIAGGEKACVIDNVIAKQRPKLILEFGTYVGYTSTRMALQVDAWGGKVVTMEMDPVNVTSLKEVEARNHIEMAGLSHAVMVQLGHSDDAVQMVLEKFGAHSVDMVFMDQRGTAFHDDLKTLERLNLMAENAVVIADNVLKPGAPYHVWRISTLPHYATDIIDLREFGSAPVEDWMTVSWVRFGPSYGQLPQEVRQLNELARESDRFRLKAMATSMKDLVGDPLDDFAKKFTDEFIQLGIRTSMYVRTDIIDGCAVSRLVRLGAGESPPVWAGEDPRDEIQGGQWRGVVGGVQFAGEALAPGGGYMREPPSRMTIAPGG</sequence>
<keyword evidence="1" id="KW-0489">Methyltransferase</keyword>
<keyword evidence="7" id="KW-1185">Reference proteome</keyword>
<evidence type="ECO:0000313" key="7">
    <source>
        <dbReference type="Proteomes" id="UP001642484"/>
    </source>
</evidence>
<protein>
    <recommendedName>
        <fullName evidence="5">RNA-editing substrate-binding complex 6 protein domain-containing protein</fullName>
    </recommendedName>
</protein>
<dbReference type="InterPro" id="IPR050870">
    <property type="entry name" value="FAST_kinase"/>
</dbReference>
<dbReference type="EMBL" id="CAXAMN010022140">
    <property type="protein sequence ID" value="CAK9066829.1"/>
    <property type="molecule type" value="Genomic_DNA"/>
</dbReference>
<dbReference type="InterPro" id="IPR002935">
    <property type="entry name" value="SAM_O-MeTrfase"/>
</dbReference>
<dbReference type="InterPro" id="IPR058917">
    <property type="entry name" value="RESC6_dom"/>
</dbReference>
<keyword evidence="3" id="KW-0949">S-adenosyl-L-methionine</keyword>
<feature type="domain" description="RNA-editing substrate-binding complex 6 protein" evidence="5">
    <location>
        <begin position="175"/>
        <end position="422"/>
    </location>
</feature>
<keyword evidence="2" id="KW-0808">Transferase</keyword>
<dbReference type="Pfam" id="PF01596">
    <property type="entry name" value="Methyltransf_3"/>
    <property type="match status" value="1"/>
</dbReference>
<evidence type="ECO:0000256" key="2">
    <source>
        <dbReference type="ARBA" id="ARBA00022679"/>
    </source>
</evidence>
<dbReference type="SUPFAM" id="SSF53335">
    <property type="entry name" value="S-adenosyl-L-methionine-dependent methyltransferases"/>
    <property type="match status" value="1"/>
</dbReference>
<proteinExistence type="inferred from homology"/>
<name>A0ABP0NVH4_9DINO</name>